<dbReference type="InterPro" id="IPR001789">
    <property type="entry name" value="Sig_transdc_resp-reg_receiver"/>
</dbReference>
<name>A6G1U5_9BACT</name>
<evidence type="ECO:0000256" key="6">
    <source>
        <dbReference type="ARBA" id="ARBA00022777"/>
    </source>
</evidence>
<feature type="domain" description="PAS" evidence="12">
    <location>
        <begin position="94"/>
        <end position="163"/>
    </location>
</feature>
<keyword evidence="8" id="KW-0902">Two-component regulatory system</keyword>
<dbReference type="InterPro" id="IPR000014">
    <property type="entry name" value="PAS"/>
</dbReference>
<dbReference type="Gene3D" id="3.40.50.2300">
    <property type="match status" value="1"/>
</dbReference>
<dbReference type="InterPro" id="IPR036097">
    <property type="entry name" value="HisK_dim/P_sf"/>
</dbReference>
<reference evidence="14 15" key="1">
    <citation type="submission" date="2007-06" db="EMBL/GenBank/DDBJ databases">
        <authorList>
            <person name="Shimkets L."/>
            <person name="Ferriera S."/>
            <person name="Johnson J."/>
            <person name="Kravitz S."/>
            <person name="Beeson K."/>
            <person name="Sutton G."/>
            <person name="Rogers Y.-H."/>
            <person name="Friedman R."/>
            <person name="Frazier M."/>
            <person name="Venter J.C."/>
        </authorList>
    </citation>
    <scope>NUCLEOTIDE SEQUENCE [LARGE SCALE GENOMIC DNA]</scope>
    <source>
        <strain evidence="14 15">SIR-1</strain>
    </source>
</reference>
<evidence type="ECO:0000259" key="11">
    <source>
        <dbReference type="PROSITE" id="PS50110"/>
    </source>
</evidence>
<dbReference type="SMART" id="SM00387">
    <property type="entry name" value="HATPase_c"/>
    <property type="match status" value="1"/>
</dbReference>
<dbReference type="Gene3D" id="1.10.287.130">
    <property type="match status" value="1"/>
</dbReference>
<dbReference type="SUPFAM" id="SSF47384">
    <property type="entry name" value="Homodimeric domain of signal transducing histidine kinase"/>
    <property type="match status" value="1"/>
</dbReference>
<dbReference type="SUPFAM" id="SSF55874">
    <property type="entry name" value="ATPase domain of HSP90 chaperone/DNA topoisomerase II/histidine kinase"/>
    <property type="match status" value="1"/>
</dbReference>
<evidence type="ECO:0000259" key="13">
    <source>
        <dbReference type="PROSITE" id="PS50113"/>
    </source>
</evidence>
<dbReference type="InterPro" id="IPR004358">
    <property type="entry name" value="Sig_transdc_His_kin-like_C"/>
</dbReference>
<feature type="domain" description="Response regulatory" evidence="11">
    <location>
        <begin position="469"/>
        <end position="584"/>
    </location>
</feature>
<sequence length="596" mass="65819">MLDAGGRILDMDSAFRSLTRAAPLPGRRLAQLLDWIPDTQPKAEVSVRHESIGGELEVMIRPLSPHLAPVCFTVTVRRVRTRQETLLTRQLQIARQTFDAFVDSSPVTILTLDPEMRVTMWNRAAEQMFGWTADEILGRPYPLVPTDEWKDFEKLYERVLDGKGFTGVEAWRKRKDGSPIRLRMHTAPMADGEGGVSGAMAILEDLTERDQLENQVRHSQKMEAVGRLAGGIAHDFNNLLTVIMGMCDLMELEDELAEQAFERVSEIRRVSDTARELVAQLMTFSRRQVMRGQIFDLNEHIRNSVRMLGRLISERIELALCLWESPLWIKTDPNQLDQILINLVVNASDAMPQGGRIELRTSQGRAPERLDSASEHHVLLEVADTGTGIPEDVLPHIFDPFFTTKKAGSGTGLGLANVYGIVEQSKGHVTVDSALGHGTCFCVFLPQQAAPRVVAGVGVGAAGEGGSERVLLVEDNDAVRRSTAKLLESMGYAVEVARDGAEAVEAFEGGLRVDLVLSDLSMPRMTGAELADYVREHYPELAIVLMSGNLDVADLKEEVEAGRMAFMQKPISLRSLSKTLRVALDGRGRQPSQLAG</sequence>
<evidence type="ECO:0000313" key="15">
    <source>
        <dbReference type="Proteomes" id="UP000005801"/>
    </source>
</evidence>
<feature type="modified residue" description="4-aspartylphosphate" evidence="9">
    <location>
        <position position="519"/>
    </location>
</feature>
<protein>
    <recommendedName>
        <fullName evidence="2">histidine kinase</fullName>
        <ecNumber evidence="2">2.7.13.3</ecNumber>
    </recommendedName>
</protein>
<dbReference type="InterPro" id="IPR000700">
    <property type="entry name" value="PAS-assoc_C"/>
</dbReference>
<keyword evidence="4" id="KW-0808">Transferase</keyword>
<evidence type="ECO:0000256" key="2">
    <source>
        <dbReference type="ARBA" id="ARBA00012438"/>
    </source>
</evidence>
<dbReference type="InterPro" id="IPR003594">
    <property type="entry name" value="HATPase_dom"/>
</dbReference>
<dbReference type="PANTHER" id="PTHR43065:SF46">
    <property type="entry name" value="C4-DICARBOXYLATE TRANSPORT SENSOR PROTEIN DCTB"/>
    <property type="match status" value="1"/>
</dbReference>
<dbReference type="EMBL" id="ABCS01000013">
    <property type="protein sequence ID" value="EDM80135.1"/>
    <property type="molecule type" value="Genomic_DNA"/>
</dbReference>
<dbReference type="InterPro" id="IPR003661">
    <property type="entry name" value="HisK_dim/P_dom"/>
</dbReference>
<dbReference type="InterPro" id="IPR036890">
    <property type="entry name" value="HATPase_C_sf"/>
</dbReference>
<dbReference type="PROSITE" id="PS50109">
    <property type="entry name" value="HIS_KIN"/>
    <property type="match status" value="1"/>
</dbReference>
<keyword evidence="5" id="KW-0547">Nucleotide-binding</keyword>
<dbReference type="CDD" id="cd00130">
    <property type="entry name" value="PAS"/>
    <property type="match status" value="1"/>
</dbReference>
<feature type="domain" description="Histidine kinase" evidence="10">
    <location>
        <begin position="231"/>
        <end position="449"/>
    </location>
</feature>
<dbReference type="Pfam" id="PF02518">
    <property type="entry name" value="HATPase_c"/>
    <property type="match status" value="1"/>
</dbReference>
<dbReference type="EC" id="2.7.13.3" evidence="2"/>
<dbReference type="Pfam" id="PF00072">
    <property type="entry name" value="Response_reg"/>
    <property type="match status" value="1"/>
</dbReference>
<evidence type="ECO:0000256" key="1">
    <source>
        <dbReference type="ARBA" id="ARBA00000085"/>
    </source>
</evidence>
<dbReference type="SMART" id="SM00091">
    <property type="entry name" value="PAS"/>
    <property type="match status" value="1"/>
</dbReference>
<dbReference type="InterPro" id="IPR035965">
    <property type="entry name" value="PAS-like_dom_sf"/>
</dbReference>
<dbReference type="GO" id="GO:0000155">
    <property type="term" value="F:phosphorelay sensor kinase activity"/>
    <property type="evidence" value="ECO:0007669"/>
    <property type="project" value="InterPro"/>
</dbReference>
<dbReference type="SMART" id="SM00448">
    <property type="entry name" value="REC"/>
    <property type="match status" value="1"/>
</dbReference>
<evidence type="ECO:0000256" key="5">
    <source>
        <dbReference type="ARBA" id="ARBA00022741"/>
    </source>
</evidence>
<comment type="catalytic activity">
    <reaction evidence="1">
        <text>ATP + protein L-histidine = ADP + protein N-phospho-L-histidine.</text>
        <dbReference type="EC" id="2.7.13.3"/>
    </reaction>
</comment>
<comment type="caution">
    <text evidence="14">The sequence shown here is derived from an EMBL/GenBank/DDBJ whole genome shotgun (WGS) entry which is preliminary data.</text>
</comment>
<proteinExistence type="predicted"/>
<dbReference type="CDD" id="cd00156">
    <property type="entry name" value="REC"/>
    <property type="match status" value="1"/>
</dbReference>
<dbReference type="eggNOG" id="COG4191">
    <property type="taxonomic scope" value="Bacteria"/>
</dbReference>
<dbReference type="PANTHER" id="PTHR43065">
    <property type="entry name" value="SENSOR HISTIDINE KINASE"/>
    <property type="match status" value="1"/>
</dbReference>
<dbReference type="SMART" id="SM00388">
    <property type="entry name" value="HisKA"/>
    <property type="match status" value="1"/>
</dbReference>
<keyword evidence="6 14" id="KW-0418">Kinase</keyword>
<dbReference type="PRINTS" id="PR00344">
    <property type="entry name" value="BCTRLSENSOR"/>
</dbReference>
<dbReference type="Pfam" id="PF00989">
    <property type="entry name" value="PAS"/>
    <property type="match status" value="1"/>
</dbReference>
<dbReference type="Gene3D" id="3.30.565.10">
    <property type="entry name" value="Histidine kinase-like ATPase, C-terminal domain"/>
    <property type="match status" value="1"/>
</dbReference>
<dbReference type="SUPFAM" id="SSF52172">
    <property type="entry name" value="CheY-like"/>
    <property type="match status" value="1"/>
</dbReference>
<organism evidence="14 15">
    <name type="scientific">Plesiocystis pacifica SIR-1</name>
    <dbReference type="NCBI Taxonomy" id="391625"/>
    <lineage>
        <taxon>Bacteria</taxon>
        <taxon>Pseudomonadati</taxon>
        <taxon>Myxococcota</taxon>
        <taxon>Polyangia</taxon>
        <taxon>Nannocystales</taxon>
        <taxon>Nannocystaceae</taxon>
        <taxon>Plesiocystis</taxon>
    </lineage>
</organism>
<evidence type="ECO:0000256" key="9">
    <source>
        <dbReference type="PROSITE-ProRule" id="PRU00169"/>
    </source>
</evidence>
<dbReference type="PROSITE" id="PS50112">
    <property type="entry name" value="PAS"/>
    <property type="match status" value="1"/>
</dbReference>
<evidence type="ECO:0000259" key="12">
    <source>
        <dbReference type="PROSITE" id="PS50112"/>
    </source>
</evidence>
<keyword evidence="15" id="KW-1185">Reference proteome</keyword>
<evidence type="ECO:0000256" key="8">
    <source>
        <dbReference type="ARBA" id="ARBA00023012"/>
    </source>
</evidence>
<dbReference type="AlphaFoldDB" id="A6G1U5"/>
<evidence type="ECO:0000256" key="3">
    <source>
        <dbReference type="ARBA" id="ARBA00022553"/>
    </source>
</evidence>
<dbReference type="CDD" id="cd00082">
    <property type="entry name" value="HisKA"/>
    <property type="match status" value="1"/>
</dbReference>
<dbReference type="InterPro" id="IPR005467">
    <property type="entry name" value="His_kinase_dom"/>
</dbReference>
<dbReference type="PROSITE" id="PS50110">
    <property type="entry name" value="RESPONSE_REGULATORY"/>
    <property type="match status" value="1"/>
</dbReference>
<dbReference type="NCBIfam" id="TIGR00229">
    <property type="entry name" value="sensory_box"/>
    <property type="match status" value="1"/>
</dbReference>
<accession>A6G1U5</accession>
<dbReference type="STRING" id="391625.PPSIR1_35832"/>
<evidence type="ECO:0000259" key="10">
    <source>
        <dbReference type="PROSITE" id="PS50109"/>
    </source>
</evidence>
<gene>
    <name evidence="14" type="ORF">PPSIR1_35832</name>
</gene>
<dbReference type="InterPro" id="IPR013767">
    <property type="entry name" value="PAS_fold"/>
</dbReference>
<dbReference type="InterPro" id="IPR011006">
    <property type="entry name" value="CheY-like_superfamily"/>
</dbReference>
<dbReference type="Pfam" id="PF00512">
    <property type="entry name" value="HisKA"/>
    <property type="match status" value="1"/>
</dbReference>
<dbReference type="GO" id="GO:0005524">
    <property type="term" value="F:ATP binding"/>
    <property type="evidence" value="ECO:0007669"/>
    <property type="project" value="UniProtKB-KW"/>
</dbReference>
<keyword evidence="7" id="KW-0067">ATP-binding</keyword>
<dbReference type="Proteomes" id="UP000005801">
    <property type="component" value="Unassembled WGS sequence"/>
</dbReference>
<dbReference type="Gene3D" id="3.30.450.20">
    <property type="entry name" value="PAS domain"/>
    <property type="match status" value="1"/>
</dbReference>
<evidence type="ECO:0000256" key="4">
    <source>
        <dbReference type="ARBA" id="ARBA00022679"/>
    </source>
</evidence>
<evidence type="ECO:0000256" key="7">
    <source>
        <dbReference type="ARBA" id="ARBA00022840"/>
    </source>
</evidence>
<keyword evidence="3 9" id="KW-0597">Phosphoprotein</keyword>
<dbReference type="GO" id="GO:0006355">
    <property type="term" value="P:regulation of DNA-templated transcription"/>
    <property type="evidence" value="ECO:0007669"/>
    <property type="project" value="InterPro"/>
</dbReference>
<feature type="domain" description="PAC" evidence="13">
    <location>
        <begin position="166"/>
        <end position="218"/>
    </location>
</feature>
<dbReference type="SUPFAM" id="SSF55785">
    <property type="entry name" value="PYP-like sensor domain (PAS domain)"/>
    <property type="match status" value="1"/>
</dbReference>
<dbReference type="PROSITE" id="PS50113">
    <property type="entry name" value="PAC"/>
    <property type="match status" value="1"/>
</dbReference>
<evidence type="ECO:0000313" key="14">
    <source>
        <dbReference type="EMBL" id="EDM80135.1"/>
    </source>
</evidence>